<name>A0AAU9ISF9_9CILI</name>
<evidence type="ECO:0000313" key="3">
    <source>
        <dbReference type="EMBL" id="CAG9317767.1"/>
    </source>
</evidence>
<evidence type="ECO:0000256" key="1">
    <source>
        <dbReference type="SAM" id="Coils"/>
    </source>
</evidence>
<keyword evidence="4" id="KW-1185">Reference proteome</keyword>
<comment type="caution">
    <text evidence="3">The sequence shown here is derived from an EMBL/GenBank/DDBJ whole genome shotgun (WGS) entry which is preliminary data.</text>
</comment>
<dbReference type="Proteomes" id="UP001162131">
    <property type="component" value="Unassembled WGS sequence"/>
</dbReference>
<feature type="coiled-coil region" evidence="1">
    <location>
        <begin position="131"/>
        <end position="205"/>
    </location>
</feature>
<organism evidence="3 4">
    <name type="scientific">Blepharisma stoltei</name>
    <dbReference type="NCBI Taxonomy" id="1481888"/>
    <lineage>
        <taxon>Eukaryota</taxon>
        <taxon>Sar</taxon>
        <taxon>Alveolata</taxon>
        <taxon>Ciliophora</taxon>
        <taxon>Postciliodesmatophora</taxon>
        <taxon>Heterotrichea</taxon>
        <taxon>Heterotrichida</taxon>
        <taxon>Blepharismidae</taxon>
        <taxon>Blepharisma</taxon>
    </lineage>
</organism>
<proteinExistence type="predicted"/>
<sequence>MDILEEVREWESTLREELEGLQSCKEKVEEDTSIPVQIRERFVEVLRTLKMNMVQVMAKCSQLRSESLTPKAVKARAERLRTEYNETIKNLKKLLATADPSRQTQNQKSNVKARQYAQTEVMPDKLPENVYSVLQRELVDLRQIIKRVKKDLKSHKHSEYEQRVEALEMENKRLKTQLGLMQEEHTEALQTLHLLKSRLDRLESQQYIPLTPSEQERTKTPIRDTSAKRERFLLKPSNDAERMLSAT</sequence>
<accession>A0AAU9ISF9</accession>
<keyword evidence="1" id="KW-0175">Coiled coil</keyword>
<evidence type="ECO:0000256" key="2">
    <source>
        <dbReference type="SAM" id="MobiDB-lite"/>
    </source>
</evidence>
<feature type="compositionally biased region" description="Basic and acidic residues" evidence="2">
    <location>
        <begin position="214"/>
        <end position="247"/>
    </location>
</feature>
<feature type="region of interest" description="Disordered" evidence="2">
    <location>
        <begin position="209"/>
        <end position="247"/>
    </location>
</feature>
<protein>
    <submittedName>
        <fullName evidence="3">Uncharacterized protein</fullName>
    </submittedName>
</protein>
<evidence type="ECO:0000313" key="4">
    <source>
        <dbReference type="Proteomes" id="UP001162131"/>
    </source>
</evidence>
<reference evidence="3" key="1">
    <citation type="submission" date="2021-09" db="EMBL/GenBank/DDBJ databases">
        <authorList>
            <consortium name="AG Swart"/>
            <person name="Singh M."/>
            <person name="Singh A."/>
            <person name="Seah K."/>
            <person name="Emmerich C."/>
        </authorList>
    </citation>
    <scope>NUCLEOTIDE SEQUENCE</scope>
    <source>
        <strain evidence="3">ATCC30299</strain>
    </source>
</reference>
<dbReference type="AlphaFoldDB" id="A0AAU9ISF9"/>
<gene>
    <name evidence="3" type="ORF">BSTOLATCC_MIC19009</name>
</gene>
<dbReference type="EMBL" id="CAJZBQ010000018">
    <property type="protein sequence ID" value="CAG9317767.1"/>
    <property type="molecule type" value="Genomic_DNA"/>
</dbReference>